<dbReference type="STRING" id="1071381.G8BV10"/>
<evidence type="ECO:0000256" key="1">
    <source>
        <dbReference type="SAM" id="MobiDB-lite"/>
    </source>
</evidence>
<dbReference type="RefSeq" id="XP_003686026.1">
    <property type="nucleotide sequence ID" value="XM_003685978.1"/>
</dbReference>
<feature type="region of interest" description="Disordered" evidence="1">
    <location>
        <begin position="191"/>
        <end position="236"/>
    </location>
</feature>
<protein>
    <recommendedName>
        <fullName evidence="2">5'-3' DNA helicase ZGRF1-like N-terminal domain-containing protein</fullName>
    </recommendedName>
</protein>
<feature type="domain" description="5'-3' DNA helicase ZGRF1-like N-terminal" evidence="2">
    <location>
        <begin position="5"/>
        <end position="94"/>
    </location>
</feature>
<sequence>MNSHITEYQCQYTDQIRKKNKVWHDGKLKYFQINDKFQLFREEDNIQISSQFITNKKEVEYILDPENFDNIEHKIFGKYIVIILEKINEYDKEVKITLKHNNIPPSQANTIHFNNNTLHLNGQSVTNTKSNSLQGKVIVKKPLSRIITSKVIADTSSISGTSLALKMNKPFKRPRMANHPDSNLSRKIVKNRPSVRTDNVRLKEEDTSNNDTNIKSNELHNNDANTNLNKPKPPLIPSENEKLQANVEETLVEKQSTSPITNNIIIDKHYAQDKPPLEKQINTDNILPEEKKISKSIIQKLPNKQSSSRIISGRTKIRSISHKPISL</sequence>
<evidence type="ECO:0000313" key="4">
    <source>
        <dbReference type="Proteomes" id="UP000005666"/>
    </source>
</evidence>
<evidence type="ECO:0000259" key="2">
    <source>
        <dbReference type="Pfam" id="PF10382"/>
    </source>
</evidence>
<dbReference type="HOGENOM" id="CLU_073665_0_0_1"/>
<dbReference type="InterPro" id="IPR018838">
    <property type="entry name" value="ZGRF1-like_N"/>
</dbReference>
<dbReference type="EMBL" id="HE612861">
    <property type="protein sequence ID" value="CCE63592.1"/>
    <property type="molecule type" value="Genomic_DNA"/>
</dbReference>
<dbReference type="Pfam" id="PF10382">
    <property type="entry name" value="ZGRF1-like_N"/>
    <property type="match status" value="1"/>
</dbReference>
<dbReference type="KEGG" id="tpf:TPHA_0F01070"/>
<reference evidence="3 4" key="1">
    <citation type="journal article" date="2011" name="Proc. Natl. Acad. Sci. U.S.A.">
        <title>Evolutionary erosion of yeast sex chromosomes by mating-type switching accidents.</title>
        <authorList>
            <person name="Gordon J.L."/>
            <person name="Armisen D."/>
            <person name="Proux-Wera E."/>
            <person name="Oheigeartaigh S.S."/>
            <person name="Byrne K.P."/>
            <person name="Wolfe K.H."/>
        </authorList>
    </citation>
    <scope>NUCLEOTIDE SEQUENCE [LARGE SCALE GENOMIC DNA]</scope>
    <source>
        <strain evidence="4">ATCC 24235 / CBS 4417 / NBRC 1672 / NRRL Y-8282 / UCD 70-5</strain>
    </source>
</reference>
<dbReference type="Proteomes" id="UP000005666">
    <property type="component" value="Chromosome 6"/>
</dbReference>
<accession>G8BV10</accession>
<name>G8BV10_TETPH</name>
<keyword evidence="4" id="KW-1185">Reference proteome</keyword>
<dbReference type="eggNOG" id="ENOG502S1MC">
    <property type="taxonomic scope" value="Eukaryota"/>
</dbReference>
<proteinExistence type="predicted"/>
<dbReference type="AlphaFoldDB" id="G8BV10"/>
<dbReference type="GeneID" id="11535450"/>
<dbReference type="OrthoDB" id="6513042at2759"/>
<dbReference type="OMA" id="NNRFMLY"/>
<gene>
    <name evidence="3" type="primary">TPHA0F01070</name>
    <name evidence="3" type="ordered locus">TPHA_0F01070</name>
</gene>
<organism evidence="3 4">
    <name type="scientific">Tetrapisispora phaffii (strain ATCC 24235 / CBS 4417 / NBRC 1672 / NRRL Y-8282 / UCD 70-5)</name>
    <name type="common">Yeast</name>
    <name type="synonym">Fabospora phaffii</name>
    <dbReference type="NCBI Taxonomy" id="1071381"/>
    <lineage>
        <taxon>Eukaryota</taxon>
        <taxon>Fungi</taxon>
        <taxon>Dikarya</taxon>
        <taxon>Ascomycota</taxon>
        <taxon>Saccharomycotina</taxon>
        <taxon>Saccharomycetes</taxon>
        <taxon>Saccharomycetales</taxon>
        <taxon>Saccharomycetaceae</taxon>
        <taxon>Tetrapisispora</taxon>
    </lineage>
</organism>
<evidence type="ECO:0000313" key="3">
    <source>
        <dbReference type="EMBL" id="CCE63592.1"/>
    </source>
</evidence>